<feature type="compositionally biased region" description="Polar residues" evidence="1">
    <location>
        <begin position="1"/>
        <end position="32"/>
    </location>
</feature>
<evidence type="ECO:0000313" key="4">
    <source>
        <dbReference type="Proteomes" id="UP000001307"/>
    </source>
</evidence>
<dbReference type="AlphaFoldDB" id="E4Y096"/>
<accession>E4Y096</accession>
<evidence type="ECO:0000313" key="3">
    <source>
        <dbReference type="EMBL" id="CBY15308.1"/>
    </source>
</evidence>
<feature type="transmembrane region" description="Helical" evidence="2">
    <location>
        <begin position="155"/>
        <end position="177"/>
    </location>
</feature>
<proteinExistence type="predicted"/>
<keyword evidence="2" id="KW-1133">Transmembrane helix</keyword>
<organism evidence="3 4">
    <name type="scientific">Oikopleura dioica</name>
    <name type="common">Tunicate</name>
    <dbReference type="NCBI Taxonomy" id="34765"/>
    <lineage>
        <taxon>Eukaryota</taxon>
        <taxon>Metazoa</taxon>
        <taxon>Chordata</taxon>
        <taxon>Tunicata</taxon>
        <taxon>Appendicularia</taxon>
        <taxon>Copelata</taxon>
        <taxon>Oikopleuridae</taxon>
        <taxon>Oikopleura</taxon>
    </lineage>
</organism>
<feature type="region of interest" description="Disordered" evidence="1">
    <location>
        <begin position="1"/>
        <end position="54"/>
    </location>
</feature>
<keyword evidence="2" id="KW-0812">Transmembrane</keyword>
<evidence type="ECO:0000256" key="1">
    <source>
        <dbReference type="SAM" id="MobiDB-lite"/>
    </source>
</evidence>
<dbReference type="EMBL" id="FN653471">
    <property type="protein sequence ID" value="CBY15308.1"/>
    <property type="molecule type" value="Genomic_DNA"/>
</dbReference>
<name>E4Y096_OIKDI</name>
<feature type="compositionally biased region" description="Basic and acidic residues" evidence="1">
    <location>
        <begin position="34"/>
        <end position="44"/>
    </location>
</feature>
<gene>
    <name evidence="3" type="ORF">GSOID_T00012208001</name>
</gene>
<dbReference type="InParanoid" id="E4Y096"/>
<reference evidence="3 4" key="1">
    <citation type="journal article" date="2010" name="Science">
        <title>Plasticity of animal genome architecture unmasked by rapid evolution of a pelagic tunicate.</title>
        <authorList>
            <person name="Denoeud F."/>
            <person name="Henriet S."/>
            <person name="Mungpakdee S."/>
            <person name="Aury J.M."/>
            <person name="Da Silva C."/>
            <person name="Brinkmann H."/>
            <person name="Mikhaleva J."/>
            <person name="Olsen L.C."/>
            <person name="Jubin C."/>
            <person name="Canestro C."/>
            <person name="Bouquet J.M."/>
            <person name="Danks G."/>
            <person name="Poulain J."/>
            <person name="Campsteijn C."/>
            <person name="Adamski M."/>
            <person name="Cross I."/>
            <person name="Yadetie F."/>
            <person name="Muffato M."/>
            <person name="Louis A."/>
            <person name="Butcher S."/>
            <person name="Tsagkogeorga G."/>
            <person name="Konrad A."/>
            <person name="Singh S."/>
            <person name="Jensen M.F."/>
            <person name="Cong E.H."/>
            <person name="Eikeseth-Otteraa H."/>
            <person name="Noel B."/>
            <person name="Anthouard V."/>
            <person name="Porcel B.M."/>
            <person name="Kachouri-Lafond R."/>
            <person name="Nishino A."/>
            <person name="Ugolini M."/>
            <person name="Chourrout P."/>
            <person name="Nishida H."/>
            <person name="Aasland R."/>
            <person name="Huzurbazar S."/>
            <person name="Westhof E."/>
            <person name="Delsuc F."/>
            <person name="Lehrach H."/>
            <person name="Reinhardt R."/>
            <person name="Weissenbach J."/>
            <person name="Roy S.W."/>
            <person name="Artiguenave F."/>
            <person name="Postlethwait J.H."/>
            <person name="Manak J.R."/>
            <person name="Thompson E.M."/>
            <person name="Jaillon O."/>
            <person name="Du Pasquier L."/>
            <person name="Boudinot P."/>
            <person name="Liberles D.A."/>
            <person name="Volff J.N."/>
            <person name="Philippe H."/>
            <person name="Lenhard B."/>
            <person name="Roest Crollius H."/>
            <person name="Wincker P."/>
            <person name="Chourrout D."/>
        </authorList>
    </citation>
    <scope>NUCLEOTIDE SEQUENCE [LARGE SCALE GENOMIC DNA]</scope>
</reference>
<protein>
    <submittedName>
        <fullName evidence="3">Uncharacterized protein</fullName>
    </submittedName>
</protein>
<keyword evidence="2" id="KW-0472">Membrane</keyword>
<sequence length="191" mass="20460">MNNNNQRGGYSQQNPIHFNLDNSVTLTRSGGETETMRGSKREPPRSAPVIPEVVPVSNAGVPEGELGYNFDPLAGVDLSSYEIAPGEPSSGSGPLSVADMPESAAQHSGVWRAKVDLSTVTTPPPPVEFKTLTTFDLKAVSWTVGMPSVDQTWRITGFLFGLLGGLAFICLGLVVFWKCGGRGRSKRRVAR</sequence>
<evidence type="ECO:0000256" key="2">
    <source>
        <dbReference type="SAM" id="Phobius"/>
    </source>
</evidence>
<dbReference type="Proteomes" id="UP000001307">
    <property type="component" value="Unassembled WGS sequence"/>
</dbReference>
<keyword evidence="4" id="KW-1185">Reference proteome</keyword>